<dbReference type="RefSeq" id="WP_168622265.1">
    <property type="nucleotide sequence ID" value="NZ_JAAZQQ010000001.1"/>
</dbReference>
<dbReference type="InterPro" id="IPR036396">
    <property type="entry name" value="Cyt_P450_sf"/>
</dbReference>
<comment type="caution">
    <text evidence="3">The sequence shown here is derived from an EMBL/GenBank/DDBJ whole genome shotgun (WGS) entry which is preliminary data.</text>
</comment>
<dbReference type="EMBL" id="JAAZQQ010000001">
    <property type="protein sequence ID" value="NKX43930.1"/>
    <property type="molecule type" value="Genomic_DNA"/>
</dbReference>
<dbReference type="Gene3D" id="1.10.630.10">
    <property type="entry name" value="Cytochrome P450"/>
    <property type="match status" value="1"/>
</dbReference>
<keyword evidence="2" id="KW-0408">Iron</keyword>
<evidence type="ECO:0000313" key="3">
    <source>
        <dbReference type="EMBL" id="NKX43930.1"/>
    </source>
</evidence>
<keyword evidence="2" id="KW-0560">Oxidoreductase</keyword>
<dbReference type="Proteomes" id="UP000526408">
    <property type="component" value="Unassembled WGS sequence"/>
</dbReference>
<keyword evidence="2" id="KW-0503">Monooxygenase</keyword>
<dbReference type="AlphaFoldDB" id="A0A7X6JYC1"/>
<proteinExistence type="inferred from homology"/>
<organism evidence="3 4">
    <name type="scientific">Roseicyclus persicicus</name>
    <dbReference type="NCBI Taxonomy" id="2650661"/>
    <lineage>
        <taxon>Bacteria</taxon>
        <taxon>Pseudomonadati</taxon>
        <taxon>Pseudomonadota</taxon>
        <taxon>Alphaproteobacteria</taxon>
        <taxon>Rhodobacterales</taxon>
        <taxon>Roseobacteraceae</taxon>
        <taxon>Roseicyclus</taxon>
    </lineage>
</organism>
<keyword evidence="4" id="KW-1185">Reference proteome</keyword>
<protein>
    <submittedName>
        <fullName evidence="3">Cytochrome P450</fullName>
    </submittedName>
</protein>
<keyword evidence="2" id="KW-0479">Metal-binding</keyword>
<dbReference type="SUPFAM" id="SSF48264">
    <property type="entry name" value="Cytochrome P450"/>
    <property type="match status" value="1"/>
</dbReference>
<dbReference type="InterPro" id="IPR001128">
    <property type="entry name" value="Cyt_P450"/>
</dbReference>
<dbReference type="PANTHER" id="PTHR46696">
    <property type="entry name" value="P450, PUTATIVE (EUROFUNG)-RELATED"/>
    <property type="match status" value="1"/>
</dbReference>
<accession>A0A7X6JYC1</accession>
<comment type="similarity">
    <text evidence="1 2">Belongs to the cytochrome P450 family.</text>
</comment>
<dbReference type="PROSITE" id="PS00086">
    <property type="entry name" value="CYTOCHROME_P450"/>
    <property type="match status" value="1"/>
</dbReference>
<dbReference type="PANTHER" id="PTHR46696:SF1">
    <property type="entry name" value="CYTOCHROME P450 YJIB-RELATED"/>
    <property type="match status" value="1"/>
</dbReference>
<name>A0A7X6JYC1_9RHOB</name>
<evidence type="ECO:0000313" key="4">
    <source>
        <dbReference type="Proteomes" id="UP000526408"/>
    </source>
</evidence>
<dbReference type="InterPro" id="IPR002397">
    <property type="entry name" value="Cyt_P450_B"/>
</dbReference>
<gene>
    <name evidence="3" type="ORF">HCU73_04950</name>
</gene>
<dbReference type="GO" id="GO:0016705">
    <property type="term" value="F:oxidoreductase activity, acting on paired donors, with incorporation or reduction of molecular oxygen"/>
    <property type="evidence" value="ECO:0007669"/>
    <property type="project" value="InterPro"/>
</dbReference>
<dbReference type="Pfam" id="PF00067">
    <property type="entry name" value="p450"/>
    <property type="match status" value="1"/>
</dbReference>
<evidence type="ECO:0000256" key="1">
    <source>
        <dbReference type="ARBA" id="ARBA00010617"/>
    </source>
</evidence>
<dbReference type="InterPro" id="IPR017972">
    <property type="entry name" value="Cyt_P450_CS"/>
</dbReference>
<keyword evidence="2" id="KW-0349">Heme</keyword>
<dbReference type="GO" id="GO:0020037">
    <property type="term" value="F:heme binding"/>
    <property type="evidence" value="ECO:0007669"/>
    <property type="project" value="InterPro"/>
</dbReference>
<sequence length="387" mass="41712">MQPPVRSIDARAFWADPYPTLAAMRAETPVVRVPELGGAILLTKRADIHREEKRVEVFSSRQPNGLMTRLMGENLMRRDGEAHLSERRALFPALSPRTVREVWLPLFQARTAAILDALAPQGQADLVRDYAMPVSAEALKLITGLTNMAAPEMDRVSQGMIDGCANYGGDAGVEARCHDCTASIDRHIDAAMPGLMAAPDHSALSVMHEAGLGMDRLRANVKLIISGGQNEPRDAIAGAAWAVLTHPEVREAATTGALGWDAVFAEYARWMSPIGMSPREVARLDAVNGVEVRPGERVFLMFGSGNRDEDAFSDPDHFDPWRDGSAAIPFGAGPHFCAGAAASKALIAEVALPMLFERLPGLRLAGDAPFGGWAFRGPLRVPVAWGP</sequence>
<dbReference type="PRINTS" id="PR00359">
    <property type="entry name" value="BP450"/>
</dbReference>
<evidence type="ECO:0000256" key="2">
    <source>
        <dbReference type="RuleBase" id="RU000461"/>
    </source>
</evidence>
<reference evidence="3 4" key="1">
    <citation type="submission" date="2020-04" db="EMBL/GenBank/DDBJ databases">
        <authorList>
            <person name="Yoon J."/>
        </authorList>
    </citation>
    <scope>NUCLEOTIDE SEQUENCE [LARGE SCALE GENOMIC DNA]</scope>
    <source>
        <strain evidence="3 4">KMU-115</strain>
    </source>
</reference>
<dbReference type="GO" id="GO:0005506">
    <property type="term" value="F:iron ion binding"/>
    <property type="evidence" value="ECO:0007669"/>
    <property type="project" value="InterPro"/>
</dbReference>
<dbReference type="GO" id="GO:0004497">
    <property type="term" value="F:monooxygenase activity"/>
    <property type="evidence" value="ECO:0007669"/>
    <property type="project" value="UniProtKB-KW"/>
</dbReference>